<dbReference type="AlphaFoldDB" id="A0AAN9CL86"/>
<protein>
    <submittedName>
        <fullName evidence="1">Uncharacterized protein</fullName>
    </submittedName>
</protein>
<name>A0AAN9CL86_9TELE</name>
<evidence type="ECO:0000313" key="2">
    <source>
        <dbReference type="Proteomes" id="UP001364617"/>
    </source>
</evidence>
<gene>
    <name evidence="1" type="ORF">R3I93_015325</name>
</gene>
<keyword evidence="2" id="KW-1185">Reference proteome</keyword>
<comment type="caution">
    <text evidence="1">The sequence shown here is derived from an EMBL/GenBank/DDBJ whole genome shotgun (WGS) entry which is preliminary data.</text>
</comment>
<accession>A0AAN9CL86</accession>
<reference evidence="1 2" key="1">
    <citation type="submission" date="2024-02" db="EMBL/GenBank/DDBJ databases">
        <title>Chromosome-level genome assembly of the Eurasian Minnow (Phoxinus phoxinus).</title>
        <authorList>
            <person name="Oriowo T.O."/>
            <person name="Martin S."/>
            <person name="Stange M."/>
            <person name="Chrysostomakis Y."/>
            <person name="Brown T."/>
            <person name="Winkler S."/>
            <person name="Kukowka S."/>
            <person name="Myers E.W."/>
            <person name="Bohne A."/>
        </authorList>
    </citation>
    <scope>NUCLEOTIDE SEQUENCE [LARGE SCALE GENOMIC DNA]</scope>
    <source>
        <strain evidence="1">ZFMK-TIS-60720</strain>
        <tissue evidence="1">Whole Organism</tissue>
    </source>
</reference>
<sequence>MLKNIKLVTYKEYEAHSVLRTLFSTSVNKIDSWFCGRVLHPATTPSLLTRQKSDLSRTGDRIHQQNFTLCFLYLHKWQPEAV</sequence>
<organism evidence="1 2">
    <name type="scientific">Phoxinus phoxinus</name>
    <name type="common">Eurasian minnow</name>
    <dbReference type="NCBI Taxonomy" id="58324"/>
    <lineage>
        <taxon>Eukaryota</taxon>
        <taxon>Metazoa</taxon>
        <taxon>Chordata</taxon>
        <taxon>Craniata</taxon>
        <taxon>Vertebrata</taxon>
        <taxon>Euteleostomi</taxon>
        <taxon>Actinopterygii</taxon>
        <taxon>Neopterygii</taxon>
        <taxon>Teleostei</taxon>
        <taxon>Ostariophysi</taxon>
        <taxon>Cypriniformes</taxon>
        <taxon>Leuciscidae</taxon>
        <taxon>Phoxininae</taxon>
        <taxon>Phoxinus</taxon>
    </lineage>
</organism>
<evidence type="ECO:0000313" key="1">
    <source>
        <dbReference type="EMBL" id="KAK7141135.1"/>
    </source>
</evidence>
<dbReference type="Proteomes" id="UP001364617">
    <property type="component" value="Unassembled WGS sequence"/>
</dbReference>
<proteinExistence type="predicted"/>
<dbReference type="EMBL" id="JAYKXH010000016">
    <property type="protein sequence ID" value="KAK7141135.1"/>
    <property type="molecule type" value="Genomic_DNA"/>
</dbReference>